<dbReference type="PANTHER" id="PTHR21099">
    <property type="entry name" value="RAD201"/>
    <property type="match status" value="1"/>
</dbReference>
<dbReference type="InterPro" id="IPR041367">
    <property type="entry name" value="Znf-CCCH_4"/>
</dbReference>
<evidence type="ECO:0000256" key="3">
    <source>
        <dbReference type="ARBA" id="ARBA00022833"/>
    </source>
</evidence>
<dbReference type="GO" id="GO:0008270">
    <property type="term" value="F:zinc ion binding"/>
    <property type="evidence" value="ECO:0007669"/>
    <property type="project" value="UniProtKB-KW"/>
</dbReference>
<dbReference type="GO" id="GO:0005634">
    <property type="term" value="C:nucleus"/>
    <property type="evidence" value="ECO:0007669"/>
    <property type="project" value="TreeGrafter"/>
</dbReference>
<feature type="region of interest" description="Disordered" evidence="5">
    <location>
        <begin position="1"/>
        <end position="52"/>
    </location>
</feature>
<keyword evidence="2 4" id="KW-0863">Zinc-finger</keyword>
<sequence>MSLVPDYGESSSSSSSDSSESDSETSVTEEKNVKPIPKAFLPKPNFGEDSKDAAQNSVFKNPFTEAENAKEAILQKHVKMVDSKDNVIVINGKKICWNYRKGRCRFGHNCKFAHDSDIQKSKEQLESEKQVQHVVVCQHQNLPQPSSNEIEKIKEESVLLNQKRRRPGLTQGLVPGKKISPANICFYPQTSVLISKHLLLSANIYFNLQISAFIRKHLILSANI</sequence>
<evidence type="ECO:0000313" key="7">
    <source>
        <dbReference type="EMBL" id="CAH0554971.1"/>
    </source>
</evidence>
<evidence type="ECO:0000256" key="4">
    <source>
        <dbReference type="PROSITE-ProRule" id="PRU00723"/>
    </source>
</evidence>
<keyword evidence="8" id="KW-1185">Reference proteome</keyword>
<feature type="zinc finger region" description="C3H1-type" evidence="4">
    <location>
        <begin position="90"/>
        <end position="117"/>
    </location>
</feature>
<gene>
    <name evidence="7" type="ORF">MELIAE_LOCUS6426</name>
</gene>
<evidence type="ECO:0000256" key="2">
    <source>
        <dbReference type="ARBA" id="ARBA00022771"/>
    </source>
</evidence>
<evidence type="ECO:0000256" key="5">
    <source>
        <dbReference type="SAM" id="MobiDB-lite"/>
    </source>
</evidence>
<feature type="domain" description="C3H1-type" evidence="6">
    <location>
        <begin position="90"/>
        <end position="117"/>
    </location>
</feature>
<dbReference type="PROSITE" id="PS50103">
    <property type="entry name" value="ZF_C3H1"/>
    <property type="match status" value="1"/>
</dbReference>
<dbReference type="InterPro" id="IPR036855">
    <property type="entry name" value="Znf_CCCH_sf"/>
</dbReference>
<dbReference type="EMBL" id="OV121135">
    <property type="protein sequence ID" value="CAH0554971.1"/>
    <property type="molecule type" value="Genomic_DNA"/>
</dbReference>
<dbReference type="Pfam" id="PF18044">
    <property type="entry name" value="zf-CCCH_4"/>
    <property type="match status" value="1"/>
</dbReference>
<dbReference type="Gene3D" id="3.30.1370.210">
    <property type="match status" value="1"/>
</dbReference>
<evidence type="ECO:0000313" key="8">
    <source>
        <dbReference type="Proteomes" id="UP001154078"/>
    </source>
</evidence>
<dbReference type="SUPFAM" id="SSF90229">
    <property type="entry name" value="CCCH zinc finger"/>
    <property type="match status" value="1"/>
</dbReference>
<evidence type="ECO:0000256" key="1">
    <source>
        <dbReference type="ARBA" id="ARBA00022723"/>
    </source>
</evidence>
<name>A0A9P0B4C5_BRAAE</name>
<evidence type="ECO:0000259" key="6">
    <source>
        <dbReference type="PROSITE" id="PS50103"/>
    </source>
</evidence>
<proteinExistence type="predicted"/>
<feature type="compositionally biased region" description="Low complexity" evidence="5">
    <location>
        <begin position="9"/>
        <end position="18"/>
    </location>
</feature>
<keyword evidence="3 4" id="KW-0862">Zinc</keyword>
<dbReference type="AlphaFoldDB" id="A0A9P0B4C5"/>
<dbReference type="OrthoDB" id="336321at2759"/>
<keyword evidence="1 4" id="KW-0479">Metal-binding</keyword>
<reference evidence="7" key="1">
    <citation type="submission" date="2021-12" db="EMBL/GenBank/DDBJ databases">
        <authorList>
            <person name="King R."/>
        </authorList>
    </citation>
    <scope>NUCLEOTIDE SEQUENCE</scope>
</reference>
<protein>
    <recommendedName>
        <fullName evidence="6">C3H1-type domain-containing protein</fullName>
    </recommendedName>
</protein>
<dbReference type="PANTHER" id="PTHR21099:SF2">
    <property type="entry name" value="SI:CH211-113E8.11"/>
    <property type="match status" value="1"/>
</dbReference>
<organism evidence="7 8">
    <name type="scientific">Brassicogethes aeneus</name>
    <name type="common">Rape pollen beetle</name>
    <name type="synonym">Meligethes aeneus</name>
    <dbReference type="NCBI Taxonomy" id="1431903"/>
    <lineage>
        <taxon>Eukaryota</taxon>
        <taxon>Metazoa</taxon>
        <taxon>Ecdysozoa</taxon>
        <taxon>Arthropoda</taxon>
        <taxon>Hexapoda</taxon>
        <taxon>Insecta</taxon>
        <taxon>Pterygota</taxon>
        <taxon>Neoptera</taxon>
        <taxon>Endopterygota</taxon>
        <taxon>Coleoptera</taxon>
        <taxon>Polyphaga</taxon>
        <taxon>Cucujiformia</taxon>
        <taxon>Nitidulidae</taxon>
        <taxon>Meligethinae</taxon>
        <taxon>Brassicogethes</taxon>
    </lineage>
</organism>
<accession>A0A9P0B4C5</accession>
<dbReference type="InterPro" id="IPR000571">
    <property type="entry name" value="Znf_CCCH"/>
</dbReference>
<dbReference type="Proteomes" id="UP001154078">
    <property type="component" value="Chromosome 4"/>
</dbReference>